<dbReference type="CDD" id="cd00022">
    <property type="entry name" value="BIR"/>
    <property type="match status" value="1"/>
</dbReference>
<dbReference type="EMBL" id="CAJOBB010003565">
    <property type="protein sequence ID" value="CAF4047466.1"/>
    <property type="molecule type" value="Genomic_DNA"/>
</dbReference>
<dbReference type="PANTHER" id="PTHR10044">
    <property type="entry name" value="INHIBITOR OF APOPTOSIS"/>
    <property type="match status" value="1"/>
</dbReference>
<feature type="non-terminal residue" evidence="8">
    <location>
        <position position="298"/>
    </location>
</feature>
<dbReference type="GO" id="GO:0008270">
    <property type="term" value="F:zinc ion binding"/>
    <property type="evidence" value="ECO:0007669"/>
    <property type="project" value="UniProtKB-KW"/>
</dbReference>
<dbReference type="GO" id="GO:0061630">
    <property type="term" value="F:ubiquitin protein ligase activity"/>
    <property type="evidence" value="ECO:0007669"/>
    <property type="project" value="TreeGrafter"/>
</dbReference>
<feature type="region of interest" description="Disordered" evidence="6">
    <location>
        <begin position="62"/>
        <end position="83"/>
    </location>
</feature>
<comment type="caution">
    <text evidence="8">The sequence shown here is derived from an EMBL/GenBank/DDBJ whole genome shotgun (WGS) entry which is preliminary data.</text>
</comment>
<feature type="compositionally biased region" description="Low complexity" evidence="6">
    <location>
        <begin position="181"/>
        <end position="196"/>
    </location>
</feature>
<dbReference type="Gene3D" id="3.30.40.10">
    <property type="entry name" value="Zinc/RING finger domain, C3HC4 (zinc finger)"/>
    <property type="match status" value="1"/>
</dbReference>
<dbReference type="InterPro" id="IPR001370">
    <property type="entry name" value="BIR_rpt"/>
</dbReference>
<gene>
    <name evidence="8" type="ORF">KXQ929_LOCUS31312</name>
</gene>
<dbReference type="Proteomes" id="UP000663868">
    <property type="component" value="Unassembled WGS sequence"/>
</dbReference>
<evidence type="ECO:0000256" key="2">
    <source>
        <dbReference type="ARBA" id="ARBA00022723"/>
    </source>
</evidence>
<evidence type="ECO:0000313" key="8">
    <source>
        <dbReference type="EMBL" id="CAF4047466.1"/>
    </source>
</evidence>
<evidence type="ECO:0000313" key="9">
    <source>
        <dbReference type="Proteomes" id="UP000663868"/>
    </source>
</evidence>
<accession>A0A819R7J0</accession>
<proteinExistence type="inferred from homology"/>
<dbReference type="SMART" id="SM00238">
    <property type="entry name" value="BIR"/>
    <property type="match status" value="1"/>
</dbReference>
<dbReference type="GO" id="GO:0005634">
    <property type="term" value="C:nucleus"/>
    <property type="evidence" value="ECO:0007669"/>
    <property type="project" value="TreeGrafter"/>
</dbReference>
<dbReference type="InterPro" id="IPR001841">
    <property type="entry name" value="Znf_RING"/>
</dbReference>
<organism evidence="8 9">
    <name type="scientific">Adineta steineri</name>
    <dbReference type="NCBI Taxonomy" id="433720"/>
    <lineage>
        <taxon>Eukaryota</taxon>
        <taxon>Metazoa</taxon>
        <taxon>Spiralia</taxon>
        <taxon>Gnathifera</taxon>
        <taxon>Rotifera</taxon>
        <taxon>Eurotatoria</taxon>
        <taxon>Bdelloidea</taxon>
        <taxon>Adinetida</taxon>
        <taxon>Adinetidae</taxon>
        <taxon>Adineta</taxon>
    </lineage>
</organism>
<dbReference type="InterPro" id="IPR050784">
    <property type="entry name" value="IAP"/>
</dbReference>
<evidence type="ECO:0000256" key="1">
    <source>
        <dbReference type="ARBA" id="ARBA00006672"/>
    </source>
</evidence>
<dbReference type="GO" id="GO:0031398">
    <property type="term" value="P:positive regulation of protein ubiquitination"/>
    <property type="evidence" value="ECO:0007669"/>
    <property type="project" value="TreeGrafter"/>
</dbReference>
<feature type="compositionally biased region" description="Polar residues" evidence="6">
    <location>
        <begin position="66"/>
        <end position="83"/>
    </location>
</feature>
<evidence type="ECO:0000256" key="6">
    <source>
        <dbReference type="SAM" id="MobiDB-lite"/>
    </source>
</evidence>
<feature type="region of interest" description="Disordered" evidence="6">
    <location>
        <begin position="180"/>
        <end position="209"/>
    </location>
</feature>
<dbReference type="Gene3D" id="1.10.1170.10">
    <property type="entry name" value="Inhibitor Of Apoptosis Protein (2mihbC-IAP-1), Chain A"/>
    <property type="match status" value="1"/>
</dbReference>
<keyword evidence="3 5" id="KW-0863">Zinc-finger</keyword>
<dbReference type="PROSITE" id="PS50143">
    <property type="entry name" value="BIR_REPEAT_2"/>
    <property type="match status" value="1"/>
</dbReference>
<dbReference type="SUPFAM" id="SSF57924">
    <property type="entry name" value="Inhibitor of apoptosis (IAP) repeat"/>
    <property type="match status" value="1"/>
</dbReference>
<dbReference type="GO" id="GO:0043066">
    <property type="term" value="P:negative regulation of apoptotic process"/>
    <property type="evidence" value="ECO:0007669"/>
    <property type="project" value="TreeGrafter"/>
</dbReference>
<evidence type="ECO:0000256" key="4">
    <source>
        <dbReference type="ARBA" id="ARBA00022833"/>
    </source>
</evidence>
<dbReference type="PANTHER" id="PTHR10044:SF139">
    <property type="entry name" value="DEATH-ASSOCIATED INHIBITOR OF APOPTOSIS 2"/>
    <property type="match status" value="1"/>
</dbReference>
<dbReference type="FunFam" id="1.10.1170.10:FF:000002">
    <property type="entry name" value="Baculoviral IAP repeat containing 7"/>
    <property type="match status" value="1"/>
</dbReference>
<dbReference type="AlphaFoldDB" id="A0A819R7J0"/>
<protein>
    <recommendedName>
        <fullName evidence="7">RING-type domain-containing protein</fullName>
    </recommendedName>
</protein>
<dbReference type="Pfam" id="PF00653">
    <property type="entry name" value="BIR"/>
    <property type="match status" value="1"/>
</dbReference>
<evidence type="ECO:0000259" key="7">
    <source>
        <dbReference type="PROSITE" id="PS50089"/>
    </source>
</evidence>
<name>A0A819R7J0_9BILA</name>
<dbReference type="PROSITE" id="PS50089">
    <property type="entry name" value="ZF_RING_2"/>
    <property type="match status" value="1"/>
</dbReference>
<evidence type="ECO:0000256" key="3">
    <source>
        <dbReference type="ARBA" id="ARBA00022771"/>
    </source>
</evidence>
<evidence type="ECO:0000256" key="5">
    <source>
        <dbReference type="PROSITE-ProRule" id="PRU00175"/>
    </source>
</evidence>
<dbReference type="GO" id="GO:0051726">
    <property type="term" value="P:regulation of cell cycle"/>
    <property type="evidence" value="ECO:0007669"/>
    <property type="project" value="TreeGrafter"/>
</dbReference>
<dbReference type="GO" id="GO:0043027">
    <property type="term" value="F:cysteine-type endopeptidase inhibitor activity involved in apoptotic process"/>
    <property type="evidence" value="ECO:0007669"/>
    <property type="project" value="TreeGrafter"/>
</dbReference>
<dbReference type="InterPro" id="IPR013083">
    <property type="entry name" value="Znf_RING/FYVE/PHD"/>
</dbReference>
<reference evidence="8" key="1">
    <citation type="submission" date="2021-02" db="EMBL/GenBank/DDBJ databases">
        <authorList>
            <person name="Nowell W R."/>
        </authorList>
    </citation>
    <scope>NUCLEOTIDE SEQUENCE</scope>
</reference>
<dbReference type="GO" id="GO:0005737">
    <property type="term" value="C:cytoplasm"/>
    <property type="evidence" value="ECO:0007669"/>
    <property type="project" value="TreeGrafter"/>
</dbReference>
<feature type="domain" description="RING-type" evidence="7">
    <location>
        <begin position="252"/>
        <end position="287"/>
    </location>
</feature>
<keyword evidence="2" id="KW-0479">Metal-binding</keyword>
<dbReference type="Pfam" id="PF13920">
    <property type="entry name" value="zf-C3HC4_3"/>
    <property type="match status" value="1"/>
</dbReference>
<sequence>GFFYTGTKTIVTCFYCNGSLQNWGPNDNPTNEHARWFPHCAYAKQLCGSKLYENIQESKRIHQEKTTVNSSSNGSVEKNTPSIGNQLSIPDESTLSRLVAARIDLPISISLLKGNFKASIVKRCWEDQLRLKRDDFVSDYDLWISCTILQKQIEGINGKKENIIVPSVTMRKLREKEEAEAQAQKELMSSSSLEKSSSPKDIDMATPLLKRNKDDTKTPVLNFTANTNSMKLTSTAASEENSNDTTSPSNPCVLCLTEEKQLACLPCGHLIACVPCAHSLRSCPICRSRIDAFMRIYT</sequence>
<keyword evidence="4" id="KW-0862">Zinc</keyword>
<comment type="similarity">
    <text evidence="1">Belongs to the IAP family.</text>
</comment>